<dbReference type="AlphaFoldDB" id="A0A9W6RT98"/>
<comment type="caution">
    <text evidence="1">The sequence shown here is derived from an EMBL/GenBank/DDBJ whole genome shotgun (WGS) entry which is preliminary data.</text>
</comment>
<reference evidence="1" key="1">
    <citation type="submission" date="2023-03" db="EMBL/GenBank/DDBJ databases">
        <title>Actinoallomurus iriomotensis NBRC 103681.</title>
        <authorList>
            <person name="Ichikawa N."/>
            <person name="Sato H."/>
            <person name="Tonouchi N."/>
        </authorList>
    </citation>
    <scope>NUCLEOTIDE SEQUENCE</scope>
    <source>
        <strain evidence="1">NBRC 103681</strain>
    </source>
</reference>
<sequence>MRVERWSAPYDVALWFRAAERIQVEAGPVIPGPPIVEPLPHRSTDPADAGELAEAWSAWWRSLVGAEPPTEPVDAARTALSRVVAERWAEAHRWHAARKRAGVASVPRRDVRNGQVVTEIEDRLGRRARPFSLDLVLLPVDDERIRPVGADRYLVPERVYDGPRWPGLLRALVTPIA</sequence>
<evidence type="ECO:0000313" key="2">
    <source>
        <dbReference type="Proteomes" id="UP001165135"/>
    </source>
</evidence>
<name>A0A9W6RT98_9ACTN</name>
<protein>
    <submittedName>
        <fullName evidence="1">Uncharacterized protein</fullName>
    </submittedName>
</protein>
<proteinExistence type="predicted"/>
<dbReference type="EMBL" id="BSTJ01000018">
    <property type="protein sequence ID" value="GLY81333.1"/>
    <property type="molecule type" value="Genomic_DNA"/>
</dbReference>
<gene>
    <name evidence="1" type="ORF">Airi01_096000</name>
</gene>
<organism evidence="1 2">
    <name type="scientific">Actinoallomurus iriomotensis</name>
    <dbReference type="NCBI Taxonomy" id="478107"/>
    <lineage>
        <taxon>Bacteria</taxon>
        <taxon>Bacillati</taxon>
        <taxon>Actinomycetota</taxon>
        <taxon>Actinomycetes</taxon>
        <taxon>Streptosporangiales</taxon>
        <taxon>Thermomonosporaceae</taxon>
        <taxon>Actinoallomurus</taxon>
    </lineage>
</organism>
<dbReference type="Proteomes" id="UP001165135">
    <property type="component" value="Unassembled WGS sequence"/>
</dbReference>
<accession>A0A9W6RT98</accession>
<evidence type="ECO:0000313" key="1">
    <source>
        <dbReference type="EMBL" id="GLY81333.1"/>
    </source>
</evidence>